<gene>
    <name evidence="8" type="ORF">KR093_005270</name>
</gene>
<dbReference type="GO" id="GO:0019185">
    <property type="term" value="C:snRNA-activating protein complex"/>
    <property type="evidence" value="ECO:0007669"/>
    <property type="project" value="TreeGrafter"/>
</dbReference>
<dbReference type="GO" id="GO:0000978">
    <property type="term" value="F:RNA polymerase II cis-regulatory region sequence-specific DNA binding"/>
    <property type="evidence" value="ECO:0007669"/>
    <property type="project" value="TreeGrafter"/>
</dbReference>
<dbReference type="SUPFAM" id="SSF46689">
    <property type="entry name" value="Homeodomain-like"/>
    <property type="match status" value="3"/>
</dbReference>
<organism evidence="8 9">
    <name type="scientific">Drosophila rubida</name>
    <dbReference type="NCBI Taxonomy" id="30044"/>
    <lineage>
        <taxon>Eukaryota</taxon>
        <taxon>Metazoa</taxon>
        <taxon>Ecdysozoa</taxon>
        <taxon>Arthropoda</taxon>
        <taxon>Hexapoda</taxon>
        <taxon>Insecta</taxon>
        <taxon>Pterygota</taxon>
        <taxon>Neoptera</taxon>
        <taxon>Endopterygota</taxon>
        <taxon>Diptera</taxon>
        <taxon>Brachycera</taxon>
        <taxon>Muscomorpha</taxon>
        <taxon>Ephydroidea</taxon>
        <taxon>Drosophilidae</taxon>
        <taxon>Drosophila</taxon>
    </lineage>
</organism>
<evidence type="ECO:0000256" key="4">
    <source>
        <dbReference type="ARBA" id="ARBA00023163"/>
    </source>
</evidence>
<dbReference type="GO" id="GO:0042795">
    <property type="term" value="P:snRNA transcription by RNA polymerase II"/>
    <property type="evidence" value="ECO:0007669"/>
    <property type="project" value="TreeGrafter"/>
</dbReference>
<evidence type="ECO:0000256" key="2">
    <source>
        <dbReference type="ARBA" id="ARBA00023015"/>
    </source>
</evidence>
<evidence type="ECO:0000259" key="6">
    <source>
        <dbReference type="PROSITE" id="PS50090"/>
    </source>
</evidence>
<dbReference type="Pfam" id="PF00249">
    <property type="entry name" value="Myb_DNA-binding"/>
    <property type="match status" value="2"/>
</dbReference>
<dbReference type="PROSITE" id="PS51294">
    <property type="entry name" value="HTH_MYB"/>
    <property type="match status" value="2"/>
</dbReference>
<dbReference type="InterPro" id="IPR017930">
    <property type="entry name" value="Myb_dom"/>
</dbReference>
<feature type="domain" description="HTH myb-type" evidence="7">
    <location>
        <begin position="397"/>
        <end position="448"/>
    </location>
</feature>
<dbReference type="Pfam" id="PF13921">
    <property type="entry name" value="Myb_DNA-bind_6"/>
    <property type="match status" value="1"/>
</dbReference>
<keyword evidence="2" id="KW-0805">Transcription regulation</keyword>
<keyword evidence="5" id="KW-0539">Nucleus</keyword>
<evidence type="ECO:0000313" key="8">
    <source>
        <dbReference type="EMBL" id="KAH8359206.1"/>
    </source>
</evidence>
<dbReference type="Gene3D" id="1.10.10.60">
    <property type="entry name" value="Homeodomain-like"/>
    <property type="match status" value="3"/>
</dbReference>
<dbReference type="EMBL" id="JAJJHW010003409">
    <property type="protein sequence ID" value="KAH8359206.1"/>
    <property type="molecule type" value="Genomic_DNA"/>
</dbReference>
<proteinExistence type="predicted"/>
<feature type="non-terminal residue" evidence="8">
    <location>
        <position position="1"/>
    </location>
</feature>
<accession>A0AAD4JV01</accession>
<feature type="domain" description="Myb-like" evidence="6">
    <location>
        <begin position="231"/>
        <end position="282"/>
    </location>
</feature>
<protein>
    <recommendedName>
        <fullName evidence="10">snRNA-activating protein complex subunit 4</fullName>
    </recommendedName>
</protein>
<sequence length="684" mass="79113">MFDENDLRLNHQQLLNEMATLLAATAEPCDGNALTLNQEMQRRLEHVRTRILQLLKLVRARYARNEEILVRRLKPRSNNTLISRDTLAAGESMSFTGAVLRGGTFRFKGNLYFRDMYGRSCPNNEDYDKRSTTEMFPTDFDMRSKHVWTVLDKKNIVMGIKQQLLDHMSFSVTNKKGGKRKNIDLHTKTLTSLLSSVDSSFSIDWNQISTLDVEHRHSAYSCEAMWLVYLQPQLKRDAWTAAEDESLLEAARNRKLQDWQAIAAAVPQRSDFQCFVRVQTALRFQLEPIGNLKWREQDNDRLRKIVQRNSVNGVTNWSQVVEHFPGRSKSTLIGRYLYVLHPSICHEPFTDKEDLMLFAAVKEYNGKFHCFPRTLFPNRSLAQLRTRYHNVLAQRNKTDSWSVEDDTKLMGFVTTHGTSQWVSCANHLGNHTRTSCRTRFLVIKRFLEQHPNATVSDIPRRKITKNAPVTSENWAQRLQEWQEDPDSLFEHTDVKPRAKKIKREHHDNASYVDKLRGKDVHIYEYFKFAYNLSLHSPAPPIPLPSHERNLHAVTRALRFRPPATGDQLIQSSVLPKQLSRCYNKMLSQLPPPAAADEAPQATSLLPPNWSTMMGFRSLCILSVHCKQATQPPIVYDESHAAVQLFRQRLRTLFFRTTLLSRLEPPEFDELPAALVRLPRPAVNY</sequence>
<dbReference type="GO" id="GO:0001006">
    <property type="term" value="F:RNA polymerase III type 3 promoter sequence-specific DNA binding"/>
    <property type="evidence" value="ECO:0007669"/>
    <property type="project" value="TreeGrafter"/>
</dbReference>
<evidence type="ECO:0000313" key="9">
    <source>
        <dbReference type="Proteomes" id="UP001200034"/>
    </source>
</evidence>
<evidence type="ECO:0008006" key="10">
    <source>
        <dbReference type="Google" id="ProtNLM"/>
    </source>
</evidence>
<keyword evidence="3" id="KW-0238">DNA-binding</keyword>
<evidence type="ECO:0000259" key="7">
    <source>
        <dbReference type="PROSITE" id="PS51294"/>
    </source>
</evidence>
<comment type="subcellular location">
    <subcellularLocation>
        <location evidence="1">Nucleus</location>
    </subcellularLocation>
</comment>
<dbReference type="CDD" id="cd00167">
    <property type="entry name" value="SANT"/>
    <property type="match status" value="3"/>
</dbReference>
<feature type="domain" description="HTH myb-type" evidence="7">
    <location>
        <begin position="231"/>
        <end position="286"/>
    </location>
</feature>
<dbReference type="PROSITE" id="PS50090">
    <property type="entry name" value="MYB_LIKE"/>
    <property type="match status" value="3"/>
</dbReference>
<evidence type="ECO:0000256" key="1">
    <source>
        <dbReference type="ARBA" id="ARBA00004123"/>
    </source>
</evidence>
<name>A0AAD4JV01_9MUSC</name>
<keyword evidence="9" id="KW-1185">Reference proteome</keyword>
<evidence type="ECO:0000256" key="5">
    <source>
        <dbReference type="ARBA" id="ARBA00023242"/>
    </source>
</evidence>
<dbReference type="GO" id="GO:0042796">
    <property type="term" value="P:snRNA transcription by RNA polymerase III"/>
    <property type="evidence" value="ECO:0007669"/>
    <property type="project" value="TreeGrafter"/>
</dbReference>
<dbReference type="SMART" id="SM00717">
    <property type="entry name" value="SANT"/>
    <property type="match status" value="5"/>
</dbReference>
<feature type="domain" description="Myb-like" evidence="6">
    <location>
        <begin position="393"/>
        <end position="440"/>
    </location>
</feature>
<reference evidence="8" key="1">
    <citation type="journal article" date="2021" name="Mol. Ecol. Resour.">
        <title>Phylogenomic analyses of the genus Drosophila reveals genomic signals of climate adaptation.</title>
        <authorList>
            <person name="Li F."/>
            <person name="Rane R.V."/>
            <person name="Luria V."/>
            <person name="Xiong Z."/>
            <person name="Chen J."/>
            <person name="Li Z."/>
            <person name="Catullo R.A."/>
            <person name="Griffin P.C."/>
            <person name="Schiffer M."/>
            <person name="Pearce S."/>
            <person name="Lee S.F."/>
            <person name="McElroy K."/>
            <person name="Stocker A."/>
            <person name="Shirriffs J."/>
            <person name="Cockerell F."/>
            <person name="Coppin C."/>
            <person name="Sgro C.M."/>
            <person name="Karger A."/>
            <person name="Cain J.W."/>
            <person name="Weber J.A."/>
            <person name="Santpere G."/>
            <person name="Kirschner M.W."/>
            <person name="Hoffmann A.A."/>
            <person name="Oakeshott J.G."/>
            <person name="Zhang G."/>
        </authorList>
    </citation>
    <scope>NUCLEOTIDE SEQUENCE</scope>
    <source>
        <strain evidence="8">BGI-SZ-2011g</strain>
    </source>
</reference>
<dbReference type="AlphaFoldDB" id="A0AAD4JV01"/>
<dbReference type="GO" id="GO:0005634">
    <property type="term" value="C:nucleus"/>
    <property type="evidence" value="ECO:0007669"/>
    <property type="project" value="UniProtKB-SubCell"/>
</dbReference>
<comment type="caution">
    <text evidence="8">The sequence shown here is derived from an EMBL/GenBank/DDBJ whole genome shotgun (WGS) entry which is preliminary data.</text>
</comment>
<dbReference type="PANTHER" id="PTHR46621:SF1">
    <property type="entry name" value="SNRNA-ACTIVATING PROTEIN COMPLEX SUBUNIT 4"/>
    <property type="match status" value="1"/>
</dbReference>
<dbReference type="InterPro" id="IPR009057">
    <property type="entry name" value="Homeodomain-like_sf"/>
</dbReference>
<keyword evidence="4" id="KW-0804">Transcription</keyword>
<evidence type="ECO:0000256" key="3">
    <source>
        <dbReference type="ARBA" id="ARBA00023125"/>
    </source>
</evidence>
<feature type="domain" description="Myb-like" evidence="6">
    <location>
        <begin position="293"/>
        <end position="340"/>
    </location>
</feature>
<dbReference type="InterPro" id="IPR051575">
    <property type="entry name" value="Myb-like_DNA-bd"/>
</dbReference>
<dbReference type="Proteomes" id="UP001200034">
    <property type="component" value="Unassembled WGS sequence"/>
</dbReference>
<dbReference type="PANTHER" id="PTHR46621">
    <property type="entry name" value="SNRNA-ACTIVATING PROTEIN COMPLEX SUBUNIT 4"/>
    <property type="match status" value="1"/>
</dbReference>
<dbReference type="InterPro" id="IPR001005">
    <property type="entry name" value="SANT/Myb"/>
</dbReference>